<accession>A0A120GPJ6</accession>
<keyword evidence="6" id="KW-1185">Reference proteome</keyword>
<proteinExistence type="predicted"/>
<comment type="caution">
    <text evidence="5">The sequence shown here is derived from an EMBL/GenBank/DDBJ whole genome shotgun (WGS) entry which is preliminary data.</text>
</comment>
<dbReference type="GO" id="GO:0003677">
    <property type="term" value="F:DNA binding"/>
    <property type="evidence" value="ECO:0007669"/>
    <property type="project" value="UniProtKB-KW"/>
</dbReference>
<dbReference type="GO" id="GO:0003700">
    <property type="term" value="F:DNA-binding transcription factor activity"/>
    <property type="evidence" value="ECO:0007669"/>
    <property type="project" value="InterPro"/>
</dbReference>
<dbReference type="Gene3D" id="1.10.10.10">
    <property type="entry name" value="Winged helix-like DNA-binding domain superfamily/Winged helix DNA-binding domain"/>
    <property type="match status" value="1"/>
</dbReference>
<evidence type="ECO:0000256" key="2">
    <source>
        <dbReference type="ARBA" id="ARBA00023125"/>
    </source>
</evidence>
<keyword evidence="1" id="KW-0805">Transcription regulation</keyword>
<keyword evidence="2" id="KW-0238">DNA-binding</keyword>
<dbReference type="AlphaFoldDB" id="A0A120GPJ6"/>
<sequence length="152" mass="17556">MRSLEFKWEVTNSIEMQIFRIRKKLRAIVAKNLQPYGLTSPQFFILLILKKEGSIKSTDLADFLTVKPSAITVFVDKLVEMDYVKRQPSEKDRRVINLELKEAGIEILGKVLAEHNRSIGKNFNSFTEEELQDLMVKLETIEKAADQNLLDD</sequence>
<feature type="domain" description="HTH marR-type" evidence="4">
    <location>
        <begin position="11"/>
        <end position="143"/>
    </location>
</feature>
<evidence type="ECO:0000256" key="1">
    <source>
        <dbReference type="ARBA" id="ARBA00023015"/>
    </source>
</evidence>
<dbReference type="InterPro" id="IPR000835">
    <property type="entry name" value="HTH_MarR-typ"/>
</dbReference>
<dbReference type="InterPro" id="IPR036388">
    <property type="entry name" value="WH-like_DNA-bd_sf"/>
</dbReference>
<reference evidence="5 6" key="1">
    <citation type="submission" date="2015-11" db="EMBL/GenBank/DDBJ databases">
        <title>Genome Sequence of Bacillus simplex strain VanAntwerpen2.</title>
        <authorList>
            <person name="Couger M.B."/>
        </authorList>
    </citation>
    <scope>NUCLEOTIDE SEQUENCE [LARGE SCALE GENOMIC DNA]</scope>
    <source>
        <strain evidence="5 6">VanAntwerpen02</strain>
    </source>
</reference>
<dbReference type="Proteomes" id="UP000064189">
    <property type="component" value="Unassembled WGS sequence"/>
</dbReference>
<gene>
    <name evidence="5" type="ORF">AS888_20335</name>
</gene>
<organism evidence="5 6">
    <name type="scientific">Peribacillus simplex</name>
    <dbReference type="NCBI Taxonomy" id="1478"/>
    <lineage>
        <taxon>Bacteria</taxon>
        <taxon>Bacillati</taxon>
        <taxon>Bacillota</taxon>
        <taxon>Bacilli</taxon>
        <taxon>Bacillales</taxon>
        <taxon>Bacillaceae</taxon>
        <taxon>Peribacillus</taxon>
    </lineage>
</organism>
<evidence type="ECO:0000313" key="5">
    <source>
        <dbReference type="EMBL" id="KWW18198.1"/>
    </source>
</evidence>
<dbReference type="InterPro" id="IPR036390">
    <property type="entry name" value="WH_DNA-bd_sf"/>
</dbReference>
<evidence type="ECO:0000256" key="3">
    <source>
        <dbReference type="ARBA" id="ARBA00023163"/>
    </source>
</evidence>
<dbReference type="PANTHER" id="PTHR42756:SF1">
    <property type="entry name" value="TRANSCRIPTIONAL REPRESSOR OF EMRAB OPERON"/>
    <property type="match status" value="1"/>
</dbReference>
<dbReference type="PANTHER" id="PTHR42756">
    <property type="entry name" value="TRANSCRIPTIONAL REGULATOR, MARR"/>
    <property type="match status" value="1"/>
</dbReference>
<evidence type="ECO:0000313" key="6">
    <source>
        <dbReference type="Proteomes" id="UP000064189"/>
    </source>
</evidence>
<dbReference type="SUPFAM" id="SSF46785">
    <property type="entry name" value="Winged helix' DNA-binding domain"/>
    <property type="match status" value="1"/>
</dbReference>
<protein>
    <recommendedName>
        <fullName evidence="4">HTH marR-type domain-containing protein</fullName>
    </recommendedName>
</protein>
<dbReference type="Pfam" id="PF01047">
    <property type="entry name" value="MarR"/>
    <property type="match status" value="1"/>
</dbReference>
<dbReference type="PROSITE" id="PS50995">
    <property type="entry name" value="HTH_MARR_2"/>
    <property type="match status" value="1"/>
</dbReference>
<keyword evidence="3" id="KW-0804">Transcription</keyword>
<name>A0A120GPJ6_9BACI</name>
<evidence type="ECO:0000259" key="4">
    <source>
        <dbReference type="PROSITE" id="PS50995"/>
    </source>
</evidence>
<dbReference type="EMBL" id="LNNH01000023">
    <property type="protein sequence ID" value="KWW18198.1"/>
    <property type="molecule type" value="Genomic_DNA"/>
</dbReference>
<dbReference type="SMART" id="SM00347">
    <property type="entry name" value="HTH_MARR"/>
    <property type="match status" value="1"/>
</dbReference>